<comment type="caution">
    <text evidence="3">The sequence shown here is derived from an EMBL/GenBank/DDBJ whole genome shotgun (WGS) entry which is preliminary data.</text>
</comment>
<reference evidence="3 4" key="1">
    <citation type="journal article" date="2019" name="Int. J. Syst. Evol. Microbiol.">
        <title>The Global Catalogue of Microorganisms (GCM) 10K type strain sequencing project: providing services to taxonomists for standard genome sequencing and annotation.</title>
        <authorList>
            <consortium name="The Broad Institute Genomics Platform"/>
            <consortium name="The Broad Institute Genome Sequencing Center for Infectious Disease"/>
            <person name="Wu L."/>
            <person name="Ma J."/>
        </authorList>
    </citation>
    <scope>NUCLEOTIDE SEQUENCE [LARGE SCALE GENOMIC DNA]</scope>
    <source>
        <strain evidence="3 4">JCM 10303</strain>
    </source>
</reference>
<feature type="region of interest" description="Disordered" evidence="2">
    <location>
        <begin position="36"/>
        <end position="63"/>
    </location>
</feature>
<dbReference type="EMBL" id="BAAAGS010000066">
    <property type="protein sequence ID" value="GAA0555239.1"/>
    <property type="molecule type" value="Genomic_DNA"/>
</dbReference>
<keyword evidence="1" id="KW-0175">Coiled coil</keyword>
<keyword evidence="4" id="KW-1185">Reference proteome</keyword>
<evidence type="ECO:0008006" key="5">
    <source>
        <dbReference type="Google" id="ProtNLM"/>
    </source>
</evidence>
<feature type="coiled-coil region" evidence="1">
    <location>
        <begin position="92"/>
        <end position="119"/>
    </location>
</feature>
<evidence type="ECO:0000313" key="3">
    <source>
        <dbReference type="EMBL" id="GAA0555239.1"/>
    </source>
</evidence>
<protein>
    <recommendedName>
        <fullName evidence="5">Secreted protein</fullName>
    </recommendedName>
</protein>
<evidence type="ECO:0000313" key="4">
    <source>
        <dbReference type="Proteomes" id="UP001500729"/>
    </source>
</evidence>
<evidence type="ECO:0000256" key="1">
    <source>
        <dbReference type="SAM" id="Coils"/>
    </source>
</evidence>
<evidence type="ECO:0000256" key="2">
    <source>
        <dbReference type="SAM" id="MobiDB-lite"/>
    </source>
</evidence>
<organism evidence="3 4">
    <name type="scientific">Saccharopolyspora erythraea</name>
    <name type="common">Streptomyces erythraeus</name>
    <dbReference type="NCBI Taxonomy" id="1836"/>
    <lineage>
        <taxon>Bacteria</taxon>
        <taxon>Bacillati</taxon>
        <taxon>Actinomycetota</taxon>
        <taxon>Actinomycetes</taxon>
        <taxon>Pseudonocardiales</taxon>
        <taxon>Pseudonocardiaceae</taxon>
        <taxon>Saccharopolyspora</taxon>
    </lineage>
</organism>
<proteinExistence type="predicted"/>
<accession>A0ABN1DY93</accession>
<name>A0ABN1DY93_SACER</name>
<gene>
    <name evidence="3" type="ORF">GCM10009533_61390</name>
</gene>
<sequence>MPGRRSMARRRWTVASVVLALTAGFSGGYALHAISVPPRTHPPAASTPPPVVSPSPAPTDVPCSAAADAGRELIPRMHRAAEAIGNLDPRALQQVLDEIEQIQTRLEEAVRECRRACAEAGP</sequence>
<dbReference type="Proteomes" id="UP001500729">
    <property type="component" value="Unassembled WGS sequence"/>
</dbReference>
<feature type="compositionally biased region" description="Pro residues" evidence="2">
    <location>
        <begin position="39"/>
        <end position="59"/>
    </location>
</feature>